<dbReference type="EMBL" id="CAFBOG010000120">
    <property type="protein sequence ID" value="CAB4985351.1"/>
    <property type="molecule type" value="Genomic_DNA"/>
</dbReference>
<accession>A0A6J6PIJ0</accession>
<name>A0A6J6PIJ0_9ZZZZ</name>
<evidence type="ECO:0000313" key="2">
    <source>
        <dbReference type="EMBL" id="CAB4698436.1"/>
    </source>
</evidence>
<organism evidence="2">
    <name type="scientific">freshwater metagenome</name>
    <dbReference type="NCBI Taxonomy" id="449393"/>
    <lineage>
        <taxon>unclassified sequences</taxon>
        <taxon>metagenomes</taxon>
        <taxon>ecological metagenomes</taxon>
    </lineage>
</organism>
<dbReference type="AlphaFoldDB" id="A0A6J6PIJ0"/>
<dbReference type="EMBL" id="CAFBQW010000163">
    <property type="protein sequence ID" value="CAB5068016.1"/>
    <property type="molecule type" value="Genomic_DNA"/>
</dbReference>
<gene>
    <name evidence="2" type="ORF">UFOPK2582_00818</name>
    <name evidence="3" type="ORF">UFOPK3914_01277</name>
    <name evidence="4" type="ORF">UFOPK4354_01363</name>
</gene>
<sequence>MDVSAVLAAQVDPELLFDLVADLARYPDWLEIVPRAQAVEPDPSDEGPAWSVDLRGQLGLLSRSKRLRMVRTQSDSPRIARFERRELDSRSHSDWVLEARVEALSAVESTLTMSLHYGGTMWVPMLDRLLADEIERSRGRLLSVLGVSS</sequence>
<dbReference type="Gene3D" id="3.30.530.20">
    <property type="match status" value="1"/>
</dbReference>
<protein>
    <submittedName>
        <fullName evidence="2">Unannotated protein</fullName>
    </submittedName>
</protein>
<feature type="domain" description="Coenzyme Q-binding protein COQ10 START" evidence="1">
    <location>
        <begin position="11"/>
        <end position="124"/>
    </location>
</feature>
<dbReference type="Pfam" id="PF03364">
    <property type="entry name" value="Polyketide_cyc"/>
    <property type="match status" value="1"/>
</dbReference>
<evidence type="ECO:0000313" key="4">
    <source>
        <dbReference type="EMBL" id="CAB5068016.1"/>
    </source>
</evidence>
<evidence type="ECO:0000313" key="3">
    <source>
        <dbReference type="EMBL" id="CAB4985351.1"/>
    </source>
</evidence>
<dbReference type="InterPro" id="IPR023393">
    <property type="entry name" value="START-like_dom_sf"/>
</dbReference>
<reference evidence="2" key="1">
    <citation type="submission" date="2020-05" db="EMBL/GenBank/DDBJ databases">
        <authorList>
            <person name="Chiriac C."/>
            <person name="Salcher M."/>
            <person name="Ghai R."/>
            <person name="Kavagutti S V."/>
        </authorList>
    </citation>
    <scope>NUCLEOTIDE SEQUENCE</scope>
</reference>
<proteinExistence type="predicted"/>
<dbReference type="InterPro" id="IPR005031">
    <property type="entry name" value="COQ10_START"/>
</dbReference>
<evidence type="ECO:0000259" key="1">
    <source>
        <dbReference type="Pfam" id="PF03364"/>
    </source>
</evidence>
<dbReference type="EMBL" id="CAEZXS010000083">
    <property type="protein sequence ID" value="CAB4698436.1"/>
    <property type="molecule type" value="Genomic_DNA"/>
</dbReference>
<dbReference type="CDD" id="cd07812">
    <property type="entry name" value="SRPBCC"/>
    <property type="match status" value="1"/>
</dbReference>
<dbReference type="SUPFAM" id="SSF55961">
    <property type="entry name" value="Bet v1-like"/>
    <property type="match status" value="1"/>
</dbReference>